<evidence type="ECO:0000256" key="2">
    <source>
        <dbReference type="ARBA" id="ARBA00022801"/>
    </source>
</evidence>
<reference evidence="6 7" key="1">
    <citation type="journal article" date="2021" name="MBio">
        <title>A New Model Trypanosomatid, Novymonas esmeraldas: Genomic Perception of Its 'Candidatus Pandoraea novymonadis' Endosymbiont.</title>
        <authorList>
            <person name="Zakharova A."/>
            <person name="Saura A."/>
            <person name="Butenko A."/>
            <person name="Podesvova L."/>
            <person name="Warmusova S."/>
            <person name="Kostygov A.Y."/>
            <person name="Nenarokova A."/>
            <person name="Lukes J."/>
            <person name="Opperdoes F.R."/>
            <person name="Yurchenko V."/>
        </authorList>
    </citation>
    <scope>NUCLEOTIDE SEQUENCE [LARGE SCALE GENOMIC DNA]</scope>
    <source>
        <strain evidence="6 7">E262AT.01</strain>
    </source>
</reference>
<evidence type="ECO:0008006" key="8">
    <source>
        <dbReference type="Google" id="ProtNLM"/>
    </source>
</evidence>
<evidence type="ECO:0000256" key="3">
    <source>
        <dbReference type="ARBA" id="ARBA00022839"/>
    </source>
</evidence>
<dbReference type="InterPro" id="IPR036866">
    <property type="entry name" value="RibonucZ/Hydroxyglut_hydro"/>
</dbReference>
<dbReference type="GO" id="GO:0003684">
    <property type="term" value="F:damaged DNA binding"/>
    <property type="evidence" value="ECO:0007669"/>
    <property type="project" value="TreeGrafter"/>
</dbReference>
<dbReference type="PANTHER" id="PTHR23240">
    <property type="entry name" value="DNA CROSS-LINK REPAIR PROTEIN PSO2/SNM1-RELATED"/>
    <property type="match status" value="1"/>
</dbReference>
<keyword evidence="4" id="KW-0175">Coiled coil</keyword>
<name>A0AAW0ERM8_9TRYP</name>
<dbReference type="GO" id="GO:0035312">
    <property type="term" value="F:5'-3' DNA exonuclease activity"/>
    <property type="evidence" value="ECO:0007669"/>
    <property type="project" value="TreeGrafter"/>
</dbReference>
<sequence>MRLPLLPIVIDEFPALGDRDEAAPLFFLTHMHTDHTKGLSSTWSAGLLLTSHVTRRLLLDKFDGLRHRVVGLPLWCRTPILRAGDTAVVYVTLLPAFHIPGSAMLYFEAPSGLTYLHTGDFKFAESAADQYLLRSFLQSHRVDHLYLDDTWLHLGHAELTHWPGCSTASAVGQSGTSAADSGVRVLSKLLDAAQVEEAVEAVGRRMDYQRQVHAKWTQQQHQQQQQQRSCDGSACDAGSHSSSPTTPLSAEQGGERLPFVVRVYLHNQFGKEMLIQMLAARLRTRALIDDARYSRLLTVVEALKEEQQQQQQQQEQQERVDVVATLAEDAPPQRPPLALSAEAREWCAAGGEAAYYPFDLSFFVSASQAQQQRQQQRQRQRQQHGTTESHRHRQWEPPLVEVVSSRASIAPEALQAAAAARGGTPHYGVVMSGWARLQSQTHGPATSGLVWHIPTTLHCTPQEVISLVALLRPQSVTPLHYRPSRGVVIMQRLGPYLRTPFVNRHDTGAETASAGGVACAWVPCLPAAVLGALPGSGASGGDGGGDGDGGDDALARVSRRPFRIGAAAPLLVADAPVHGGTAAPIVSYYRSSSSSSAAPRVAELLSPWRLRLLTQSYLNTVRTAEKRCRSAEGDALASSASRGARRSGSGATAEGGAAAAAPSLSNLADDLLR</sequence>
<dbReference type="Gene3D" id="3.60.15.10">
    <property type="entry name" value="Ribonuclease Z/Hydroxyacylglutathione hydrolase-like"/>
    <property type="match status" value="1"/>
</dbReference>
<keyword evidence="1" id="KW-0540">Nuclease</keyword>
<dbReference type="GO" id="GO:0036297">
    <property type="term" value="P:interstrand cross-link repair"/>
    <property type="evidence" value="ECO:0007669"/>
    <property type="project" value="TreeGrafter"/>
</dbReference>
<dbReference type="PANTHER" id="PTHR23240:SF8">
    <property type="entry name" value="PROTEIN ARTEMIS"/>
    <property type="match status" value="1"/>
</dbReference>
<keyword evidence="2" id="KW-0378">Hydrolase</keyword>
<evidence type="ECO:0000313" key="7">
    <source>
        <dbReference type="Proteomes" id="UP001430356"/>
    </source>
</evidence>
<feature type="compositionally biased region" description="Low complexity" evidence="5">
    <location>
        <begin position="218"/>
        <end position="227"/>
    </location>
</feature>
<evidence type="ECO:0000256" key="4">
    <source>
        <dbReference type="SAM" id="Coils"/>
    </source>
</evidence>
<feature type="compositionally biased region" description="Low complexity" evidence="5">
    <location>
        <begin position="633"/>
        <end position="673"/>
    </location>
</feature>
<feature type="region of interest" description="Disordered" evidence="5">
    <location>
        <begin position="371"/>
        <end position="395"/>
    </location>
</feature>
<feature type="compositionally biased region" description="Polar residues" evidence="5">
    <location>
        <begin position="239"/>
        <end position="249"/>
    </location>
</feature>
<feature type="region of interest" description="Disordered" evidence="5">
    <location>
        <begin position="630"/>
        <end position="673"/>
    </location>
</feature>
<dbReference type="Proteomes" id="UP001430356">
    <property type="component" value="Unassembled WGS sequence"/>
</dbReference>
<accession>A0AAW0ERM8</accession>
<proteinExistence type="predicted"/>
<feature type="coiled-coil region" evidence="4">
    <location>
        <begin position="293"/>
        <end position="320"/>
    </location>
</feature>
<keyword evidence="7" id="KW-1185">Reference proteome</keyword>
<evidence type="ECO:0000256" key="5">
    <source>
        <dbReference type="SAM" id="MobiDB-lite"/>
    </source>
</evidence>
<dbReference type="GO" id="GO:0006303">
    <property type="term" value="P:double-strand break repair via nonhomologous end joining"/>
    <property type="evidence" value="ECO:0007669"/>
    <property type="project" value="TreeGrafter"/>
</dbReference>
<gene>
    <name evidence="6" type="ORF">NESM_000606400</name>
</gene>
<keyword evidence="3" id="KW-0269">Exonuclease</keyword>
<dbReference type="SUPFAM" id="SSF56281">
    <property type="entry name" value="Metallo-hydrolase/oxidoreductase"/>
    <property type="match status" value="1"/>
</dbReference>
<organism evidence="6 7">
    <name type="scientific">Novymonas esmeraldas</name>
    <dbReference type="NCBI Taxonomy" id="1808958"/>
    <lineage>
        <taxon>Eukaryota</taxon>
        <taxon>Discoba</taxon>
        <taxon>Euglenozoa</taxon>
        <taxon>Kinetoplastea</taxon>
        <taxon>Metakinetoplastina</taxon>
        <taxon>Trypanosomatida</taxon>
        <taxon>Trypanosomatidae</taxon>
        <taxon>Novymonas</taxon>
    </lineage>
</organism>
<dbReference type="EMBL" id="JAECZO010000082">
    <property type="protein sequence ID" value="KAK7196673.1"/>
    <property type="molecule type" value="Genomic_DNA"/>
</dbReference>
<comment type="caution">
    <text evidence="6">The sequence shown here is derived from an EMBL/GenBank/DDBJ whole genome shotgun (WGS) entry which is preliminary data.</text>
</comment>
<dbReference type="AlphaFoldDB" id="A0AAW0ERM8"/>
<evidence type="ECO:0000256" key="1">
    <source>
        <dbReference type="ARBA" id="ARBA00022722"/>
    </source>
</evidence>
<protein>
    <recommendedName>
        <fullName evidence="8">Metallo-beta-lactamase domain-containing protein</fullName>
    </recommendedName>
</protein>
<feature type="region of interest" description="Disordered" evidence="5">
    <location>
        <begin position="213"/>
        <end position="252"/>
    </location>
</feature>
<evidence type="ECO:0000313" key="6">
    <source>
        <dbReference type="EMBL" id="KAK7196673.1"/>
    </source>
</evidence>